<dbReference type="Gene3D" id="3.60.130.10">
    <property type="entry name" value="Clavaminate synthase-like"/>
    <property type="match status" value="1"/>
</dbReference>
<keyword evidence="5" id="KW-1185">Reference proteome</keyword>
<organism evidence="4 5">
    <name type="scientific">Frankia umida</name>
    <dbReference type="NCBI Taxonomy" id="573489"/>
    <lineage>
        <taxon>Bacteria</taxon>
        <taxon>Bacillati</taxon>
        <taxon>Actinomycetota</taxon>
        <taxon>Actinomycetes</taxon>
        <taxon>Frankiales</taxon>
        <taxon>Frankiaceae</taxon>
        <taxon>Frankia</taxon>
    </lineage>
</organism>
<name>A0ABT0K5L2_9ACTN</name>
<keyword evidence="1" id="KW-0560">Oxidoreductase</keyword>
<keyword evidence="2" id="KW-0408">Iron</keyword>
<accession>A0ABT0K5L2</accession>
<gene>
    <name evidence="4" type="ORF">MXD59_25595</name>
</gene>
<dbReference type="RefSeq" id="WP_248827139.1">
    <property type="nucleotide sequence ID" value="NZ_JALKFT010000069.1"/>
</dbReference>
<keyword evidence="4" id="KW-0223">Dioxygenase</keyword>
<reference evidence="4 5" key="1">
    <citation type="submission" date="2022-04" db="EMBL/GenBank/DDBJ databases">
        <title>Genome diversity in the genus Frankia.</title>
        <authorList>
            <person name="Carlos-Shanley C."/>
            <person name="Hahn D."/>
        </authorList>
    </citation>
    <scope>NUCLEOTIDE SEQUENCE [LARGE SCALE GENOMIC DNA]</scope>
    <source>
        <strain evidence="4 5">Ag45/Mut15</strain>
    </source>
</reference>
<dbReference type="InterPro" id="IPR042098">
    <property type="entry name" value="TauD-like_sf"/>
</dbReference>
<sequence>MEGLSADESAALLDSLYSAATAEANLYRHTWLRGDVVIWDNALVMHKALPARGRKVTYRVTTSTYR</sequence>
<dbReference type="Proteomes" id="UP001201873">
    <property type="component" value="Unassembled WGS sequence"/>
</dbReference>
<dbReference type="Pfam" id="PF02668">
    <property type="entry name" value="TauD"/>
    <property type="match status" value="1"/>
</dbReference>
<evidence type="ECO:0000259" key="3">
    <source>
        <dbReference type="Pfam" id="PF02668"/>
    </source>
</evidence>
<comment type="caution">
    <text evidence="4">The sequence shown here is derived from an EMBL/GenBank/DDBJ whole genome shotgun (WGS) entry which is preliminary data.</text>
</comment>
<evidence type="ECO:0000313" key="5">
    <source>
        <dbReference type="Proteomes" id="UP001201873"/>
    </source>
</evidence>
<dbReference type="SUPFAM" id="SSF51197">
    <property type="entry name" value="Clavaminate synthase-like"/>
    <property type="match status" value="1"/>
</dbReference>
<dbReference type="InterPro" id="IPR003819">
    <property type="entry name" value="TauD/TfdA-like"/>
</dbReference>
<proteinExistence type="predicted"/>
<evidence type="ECO:0000256" key="2">
    <source>
        <dbReference type="ARBA" id="ARBA00023004"/>
    </source>
</evidence>
<dbReference type="EMBL" id="JALKFT010000069">
    <property type="protein sequence ID" value="MCK9879091.1"/>
    <property type="molecule type" value="Genomic_DNA"/>
</dbReference>
<evidence type="ECO:0000256" key="1">
    <source>
        <dbReference type="ARBA" id="ARBA00023002"/>
    </source>
</evidence>
<evidence type="ECO:0000313" key="4">
    <source>
        <dbReference type="EMBL" id="MCK9879091.1"/>
    </source>
</evidence>
<dbReference type="GO" id="GO:0051213">
    <property type="term" value="F:dioxygenase activity"/>
    <property type="evidence" value="ECO:0007669"/>
    <property type="project" value="UniProtKB-KW"/>
</dbReference>
<protein>
    <submittedName>
        <fullName evidence="4">TauD/TfdA family dioxygenase</fullName>
    </submittedName>
</protein>
<feature type="domain" description="TauD/TfdA-like" evidence="3">
    <location>
        <begin position="2"/>
        <end position="59"/>
    </location>
</feature>